<reference evidence="1 2" key="1">
    <citation type="journal article" date="2015" name="Stand. Genomic Sci.">
        <title>Genomic Encyclopedia of Bacterial and Archaeal Type Strains, Phase III: the genomes of soil and plant-associated and newly described type strains.</title>
        <authorList>
            <person name="Whitman W.B."/>
            <person name="Woyke T."/>
            <person name="Klenk H.P."/>
            <person name="Zhou Y."/>
            <person name="Lilburn T.G."/>
            <person name="Beck B.J."/>
            <person name="De Vos P."/>
            <person name="Vandamme P."/>
            <person name="Eisen J.A."/>
            <person name="Garrity G."/>
            <person name="Hugenholtz P."/>
            <person name="Kyrpides N.C."/>
        </authorList>
    </citation>
    <scope>NUCLEOTIDE SEQUENCE [LARGE SCALE GENOMIC DNA]</scope>
    <source>
        <strain evidence="1 2">VKM Ac-2538</strain>
    </source>
</reference>
<keyword evidence="2" id="KW-1185">Reference proteome</keyword>
<dbReference type="RefSeq" id="WP_132196920.1">
    <property type="nucleotide sequence ID" value="NZ_SLWM01000038.1"/>
</dbReference>
<dbReference type="Proteomes" id="UP000295818">
    <property type="component" value="Unassembled WGS sequence"/>
</dbReference>
<comment type="caution">
    <text evidence="1">The sequence shown here is derived from an EMBL/GenBank/DDBJ whole genome shotgun (WGS) entry which is preliminary data.</text>
</comment>
<organism evidence="1 2">
    <name type="scientific">Kribbella orskensis</name>
    <dbReference type="NCBI Taxonomy" id="2512216"/>
    <lineage>
        <taxon>Bacteria</taxon>
        <taxon>Bacillati</taxon>
        <taxon>Actinomycetota</taxon>
        <taxon>Actinomycetes</taxon>
        <taxon>Propionibacteriales</taxon>
        <taxon>Kribbellaceae</taxon>
        <taxon>Kribbella</taxon>
    </lineage>
</organism>
<sequence length="308" mass="31855">MSAGWVAASVRAKAMARRRIGAGAARRIALAAGFTDALGLLAGTAYTTASVPGTSLSEAERLVSAAELWQLRVLSGWLPRSAVGLARALGAGYERANIEEHARNLAEPGRPRQYYNLGSLALSWPRIAVTTSPEALREALAASPWGDPGDSVPEALHDVLVLRWLRMVGAEAAPAIEWVTGAAALIVAKELLVATSAPTESMVRSAAPLVGTDWVTAGSASALRETIPAAGRWALDGVDSPSGLWRAEAGLAGRIESDGFRLLRHGTPGVEPFLGAVAVLAVDGWRVRVALGDAAIGAGPGEVLDVLA</sequence>
<dbReference type="EMBL" id="SLWM01000038">
    <property type="protein sequence ID" value="TCO09962.1"/>
    <property type="molecule type" value="Genomic_DNA"/>
</dbReference>
<gene>
    <name evidence="1" type="ORF">EV644_13841</name>
</gene>
<evidence type="ECO:0000313" key="1">
    <source>
        <dbReference type="EMBL" id="TCO09962.1"/>
    </source>
</evidence>
<accession>A0ABY2B703</accession>
<evidence type="ECO:0000313" key="2">
    <source>
        <dbReference type="Proteomes" id="UP000295818"/>
    </source>
</evidence>
<proteinExistence type="predicted"/>
<protein>
    <submittedName>
        <fullName evidence="1">Uncharacterized protein</fullName>
    </submittedName>
</protein>
<name>A0ABY2B703_9ACTN</name>